<keyword evidence="4" id="KW-0858">Xylan degradation</keyword>
<dbReference type="InterPro" id="IPR000757">
    <property type="entry name" value="Beta-glucanase-like"/>
</dbReference>
<feature type="transmembrane region" description="Helical" evidence="1">
    <location>
        <begin position="382"/>
        <end position="399"/>
    </location>
</feature>
<feature type="domain" description="GH16" evidence="3">
    <location>
        <begin position="52"/>
        <end position="312"/>
    </location>
</feature>
<comment type="caution">
    <text evidence="4">The sequence shown here is derived from an EMBL/GenBank/DDBJ whole genome shotgun (WGS) entry which is preliminary data.</text>
</comment>
<keyword evidence="2" id="KW-0732">Signal</keyword>
<evidence type="ECO:0000313" key="4">
    <source>
        <dbReference type="EMBL" id="KAL3423985.1"/>
    </source>
</evidence>
<keyword evidence="4" id="KW-0624">Polysaccharide degradation</keyword>
<evidence type="ECO:0000256" key="1">
    <source>
        <dbReference type="SAM" id="Phobius"/>
    </source>
</evidence>
<sequence>MSIKSILLLLWLPLLTAAQFDNAEGCSCFHTNGSSAAYFLYHRFWDYRNVDPSSISNPVPSVLTNATATTSAQATNDFFAADTFTKDWNIQSWNNSDSFGTDASDAAVLMVNSANNVYIEQSTDDSPDYTTFLTLRTARQSDFQSAAELDSTEQNFMHLSARFLARVVGSPGACAGLFTYLSPTDPNDAQTVQEADIEILTSGERNVVHYTNQPSNSANGDELPEATSVAANPGDIDWTKWQVYRLDWTPGMTSWYVNGISVANISFQAPRDPSGLILNMWGDGGSWTGNMNVSDEAYLQLQWVEVVYNTSGAYTGSEGGDGIRSRDEMGASGKLEKRKKHTPGCKVVCSVDEEVNITGTPALLYNNTGAAIVLSVPGVSQFTILMLPIILAGFTFFGLI</sequence>
<evidence type="ECO:0000259" key="3">
    <source>
        <dbReference type="PROSITE" id="PS51762"/>
    </source>
</evidence>
<organism evidence="4 5">
    <name type="scientific">Phlyctema vagabunda</name>
    <dbReference type="NCBI Taxonomy" id="108571"/>
    <lineage>
        <taxon>Eukaryota</taxon>
        <taxon>Fungi</taxon>
        <taxon>Dikarya</taxon>
        <taxon>Ascomycota</taxon>
        <taxon>Pezizomycotina</taxon>
        <taxon>Leotiomycetes</taxon>
        <taxon>Helotiales</taxon>
        <taxon>Dermateaceae</taxon>
        <taxon>Phlyctema</taxon>
    </lineage>
</organism>
<keyword evidence="1" id="KW-0472">Membrane</keyword>
<dbReference type="GO" id="GO:0016798">
    <property type="term" value="F:hydrolase activity, acting on glycosyl bonds"/>
    <property type="evidence" value="ECO:0007669"/>
    <property type="project" value="UniProtKB-KW"/>
</dbReference>
<accession>A0ABR4PKZ4</accession>
<gene>
    <name evidence="4" type="ORF">PVAG01_05732</name>
</gene>
<dbReference type="InterPro" id="IPR013320">
    <property type="entry name" value="ConA-like_dom_sf"/>
</dbReference>
<dbReference type="CDD" id="cd00413">
    <property type="entry name" value="Glyco_hydrolase_16"/>
    <property type="match status" value="1"/>
</dbReference>
<dbReference type="Proteomes" id="UP001629113">
    <property type="component" value="Unassembled WGS sequence"/>
</dbReference>
<keyword evidence="1" id="KW-0812">Transmembrane</keyword>
<keyword evidence="4" id="KW-0326">Glycosidase</keyword>
<feature type="signal peptide" evidence="2">
    <location>
        <begin position="1"/>
        <end position="18"/>
    </location>
</feature>
<dbReference type="GO" id="GO:0045493">
    <property type="term" value="P:xylan catabolic process"/>
    <property type="evidence" value="ECO:0007669"/>
    <property type="project" value="UniProtKB-KW"/>
</dbReference>
<evidence type="ECO:0000256" key="2">
    <source>
        <dbReference type="SAM" id="SignalP"/>
    </source>
</evidence>
<keyword evidence="4" id="KW-0378">Hydrolase</keyword>
<proteinExistence type="predicted"/>
<dbReference type="PANTHER" id="PTHR38121:SF4">
    <property type="entry name" value="GH16 DOMAIN-CONTAINING PROTEIN-RELATED"/>
    <property type="match status" value="1"/>
</dbReference>
<dbReference type="Pfam" id="PF00722">
    <property type="entry name" value="Glyco_hydro_16"/>
    <property type="match status" value="1"/>
</dbReference>
<evidence type="ECO:0000313" key="5">
    <source>
        <dbReference type="Proteomes" id="UP001629113"/>
    </source>
</evidence>
<dbReference type="PANTHER" id="PTHR38121">
    <property type="entry name" value="GH16 DOMAIN-CONTAINING PROTEIN"/>
    <property type="match status" value="1"/>
</dbReference>
<dbReference type="SUPFAM" id="SSF49899">
    <property type="entry name" value="Concanavalin A-like lectins/glucanases"/>
    <property type="match status" value="1"/>
</dbReference>
<name>A0ABR4PKZ4_9HELO</name>
<protein>
    <submittedName>
        <fullName evidence="4">Xylanase 3</fullName>
    </submittedName>
</protein>
<reference evidence="4 5" key="1">
    <citation type="submission" date="2024-06" db="EMBL/GenBank/DDBJ databases">
        <title>Complete genome of Phlyctema vagabunda strain 19-DSS-EL-015.</title>
        <authorList>
            <person name="Fiorenzani C."/>
        </authorList>
    </citation>
    <scope>NUCLEOTIDE SEQUENCE [LARGE SCALE GENOMIC DNA]</scope>
    <source>
        <strain evidence="4 5">19-DSS-EL-015</strain>
    </source>
</reference>
<dbReference type="EMBL" id="JBFCZG010000004">
    <property type="protein sequence ID" value="KAL3423985.1"/>
    <property type="molecule type" value="Genomic_DNA"/>
</dbReference>
<keyword evidence="1" id="KW-1133">Transmembrane helix</keyword>
<feature type="chain" id="PRO_5046226593" evidence="2">
    <location>
        <begin position="19"/>
        <end position="400"/>
    </location>
</feature>
<dbReference type="PROSITE" id="PS51762">
    <property type="entry name" value="GH16_2"/>
    <property type="match status" value="1"/>
</dbReference>
<keyword evidence="4" id="KW-0119">Carbohydrate metabolism</keyword>
<keyword evidence="5" id="KW-1185">Reference proteome</keyword>
<dbReference type="Gene3D" id="2.60.120.200">
    <property type="match status" value="1"/>
</dbReference>